<proteinExistence type="predicted"/>
<reference evidence="1 2" key="1">
    <citation type="journal article" date="2018" name="Biotechnol. Adv.">
        <title>Improved genomic resources and new bioinformatic workflow for the carcinogenic parasite Clonorchis sinensis: Biotechnological implications.</title>
        <authorList>
            <person name="Wang D."/>
            <person name="Korhonen P.K."/>
            <person name="Gasser R.B."/>
            <person name="Young N.D."/>
        </authorList>
    </citation>
    <scope>NUCLEOTIDE SEQUENCE [LARGE SCALE GENOMIC DNA]</scope>
    <source>
        <strain evidence="1">Cs-k2</strain>
    </source>
</reference>
<name>A0A419PDE7_CLOSI</name>
<gene>
    <name evidence="1" type="ORF">CSKR_105216</name>
</gene>
<evidence type="ECO:0000313" key="2">
    <source>
        <dbReference type="Proteomes" id="UP000286415"/>
    </source>
</evidence>
<dbReference type="InParanoid" id="A0A419PDE7"/>
<accession>A0A419PDE7</accession>
<dbReference type="Proteomes" id="UP000286415">
    <property type="component" value="Unassembled WGS sequence"/>
</dbReference>
<reference evidence="1 2" key="2">
    <citation type="journal article" date="2021" name="Genomics">
        <title>High-quality reference genome for Clonorchis sinensis.</title>
        <authorList>
            <person name="Young N.D."/>
            <person name="Stroehlein A.J."/>
            <person name="Kinkar L."/>
            <person name="Wang T."/>
            <person name="Sohn W.M."/>
            <person name="Chang B.C.H."/>
            <person name="Kaur P."/>
            <person name="Weisz D."/>
            <person name="Dudchenko O."/>
            <person name="Aiden E.L."/>
            <person name="Korhonen P.K."/>
            <person name="Gasser R.B."/>
        </authorList>
    </citation>
    <scope>NUCLEOTIDE SEQUENCE [LARGE SCALE GENOMIC DNA]</scope>
    <source>
        <strain evidence="1">Cs-k2</strain>
    </source>
</reference>
<comment type="caution">
    <text evidence="1">The sequence shown here is derived from an EMBL/GenBank/DDBJ whole genome shotgun (WGS) entry which is preliminary data.</text>
</comment>
<dbReference type="EMBL" id="NIRI02000042">
    <property type="protein sequence ID" value="KAG5452358.1"/>
    <property type="molecule type" value="Genomic_DNA"/>
</dbReference>
<keyword evidence="2" id="KW-1185">Reference proteome</keyword>
<evidence type="ECO:0000313" key="1">
    <source>
        <dbReference type="EMBL" id="KAG5452358.1"/>
    </source>
</evidence>
<sequence length="362" mass="39935">MQPEHLLGRRRRHLATQRDCSAMDMFICLGKEIQLRPASTGCLERQTFEIQIPALQATSTGGGSANGLVFGTETGHLQLYLRDMNVCQFNANPLPTEFASPLAESLWPTNNIGSIAPPSYPLMLVDDPANPLYGTNLMTLGKTAAEAVELQLLAASLHQPAATTPDNLRNPETFDLVERRKAEAANEAVLVAYKPVEYDDYRFSFASVPFAANPPPVTCELTNIPKGDSADGTTRRPMWHEFICMCAVHGCTWARILSGRPHLDRRTIRVLNKNLWLKSLTARQQCLAGNANALLFLRNKSPHVSTSNLGDKKTVFVRLLTIEQPDMRDSVSVAGTPTSIAQWVAQVRKPSHHDKVQSLRDG</sequence>
<dbReference type="OrthoDB" id="6256867at2759"/>
<dbReference type="AlphaFoldDB" id="A0A419PDE7"/>
<protein>
    <submittedName>
        <fullName evidence="1">Uncharacterized protein</fullName>
    </submittedName>
</protein>
<organism evidence="1 2">
    <name type="scientific">Clonorchis sinensis</name>
    <name type="common">Chinese liver fluke</name>
    <dbReference type="NCBI Taxonomy" id="79923"/>
    <lineage>
        <taxon>Eukaryota</taxon>
        <taxon>Metazoa</taxon>
        <taxon>Spiralia</taxon>
        <taxon>Lophotrochozoa</taxon>
        <taxon>Platyhelminthes</taxon>
        <taxon>Trematoda</taxon>
        <taxon>Digenea</taxon>
        <taxon>Opisthorchiida</taxon>
        <taxon>Opisthorchiata</taxon>
        <taxon>Opisthorchiidae</taxon>
        <taxon>Clonorchis</taxon>
    </lineage>
</organism>